<dbReference type="InterPro" id="IPR006483">
    <property type="entry name" value="CRISPR-assoc_Cas3_HD"/>
</dbReference>
<dbReference type="GO" id="GO:0003724">
    <property type="term" value="F:RNA helicase activity"/>
    <property type="evidence" value="ECO:0007669"/>
    <property type="project" value="TreeGrafter"/>
</dbReference>
<dbReference type="GO" id="GO:0003676">
    <property type="term" value="F:nucleic acid binding"/>
    <property type="evidence" value="ECO:0007669"/>
    <property type="project" value="InterPro"/>
</dbReference>
<proteinExistence type="inferred from homology"/>
<dbReference type="InterPro" id="IPR054712">
    <property type="entry name" value="Cas3-like_dom"/>
</dbReference>
<evidence type="ECO:0000256" key="4">
    <source>
        <dbReference type="ARBA" id="ARBA00022723"/>
    </source>
</evidence>
<dbReference type="GO" id="GO:0051607">
    <property type="term" value="P:defense response to virus"/>
    <property type="evidence" value="ECO:0007669"/>
    <property type="project" value="UniProtKB-KW"/>
</dbReference>
<dbReference type="PROSITE" id="PS51643">
    <property type="entry name" value="HD_CAS3"/>
    <property type="match status" value="1"/>
</dbReference>
<keyword evidence="6" id="KW-0378">Hydrolase</keyword>
<evidence type="ECO:0000256" key="8">
    <source>
        <dbReference type="ARBA" id="ARBA00022840"/>
    </source>
</evidence>
<dbReference type="Proteomes" id="UP000183952">
    <property type="component" value="Unassembled WGS sequence"/>
</dbReference>
<dbReference type="EMBL" id="FRAD01000014">
    <property type="protein sequence ID" value="SHK10258.1"/>
    <property type="molecule type" value="Genomic_DNA"/>
</dbReference>
<dbReference type="Gene3D" id="1.10.3210.30">
    <property type="match status" value="1"/>
</dbReference>
<dbReference type="Gene3D" id="3.40.50.300">
    <property type="entry name" value="P-loop containing nucleotide triphosphate hydrolases"/>
    <property type="match status" value="2"/>
</dbReference>
<dbReference type="GO" id="GO:0005829">
    <property type="term" value="C:cytosol"/>
    <property type="evidence" value="ECO:0007669"/>
    <property type="project" value="TreeGrafter"/>
</dbReference>
<evidence type="ECO:0000256" key="3">
    <source>
        <dbReference type="ARBA" id="ARBA00022722"/>
    </source>
</evidence>
<dbReference type="InterPro" id="IPR027417">
    <property type="entry name" value="P-loop_NTPase"/>
</dbReference>
<keyword evidence="8" id="KW-0067">ATP-binding</keyword>
<dbReference type="CDD" id="cd09641">
    <property type="entry name" value="Cas3''_I"/>
    <property type="match status" value="1"/>
</dbReference>
<dbReference type="Pfam" id="PF22590">
    <property type="entry name" value="Cas3-like_C_2"/>
    <property type="match status" value="1"/>
</dbReference>
<keyword evidence="12" id="KW-1185">Reference proteome</keyword>
<evidence type="ECO:0000256" key="1">
    <source>
        <dbReference type="ARBA" id="ARBA00006847"/>
    </source>
</evidence>
<protein>
    <submittedName>
        <fullName evidence="11">CRISPR-associated endonuclease/helicase Cas3</fullName>
    </submittedName>
</protein>
<dbReference type="InterPro" id="IPR006474">
    <property type="entry name" value="Helicase_Cas3_CRISPR-ass_core"/>
</dbReference>
<keyword evidence="11" id="KW-0255">Endonuclease</keyword>
<comment type="similarity">
    <text evidence="1">In the N-terminal section; belongs to the CRISPR-associated nuclease Cas3-HD family.</text>
</comment>
<dbReference type="NCBIfam" id="TIGR01587">
    <property type="entry name" value="cas3_core"/>
    <property type="match status" value="1"/>
</dbReference>
<evidence type="ECO:0000256" key="9">
    <source>
        <dbReference type="ARBA" id="ARBA00023118"/>
    </source>
</evidence>
<dbReference type="NCBIfam" id="TIGR01596">
    <property type="entry name" value="cas3_HD"/>
    <property type="match status" value="1"/>
</dbReference>
<dbReference type="GO" id="GO:0005524">
    <property type="term" value="F:ATP binding"/>
    <property type="evidence" value="ECO:0007669"/>
    <property type="project" value="UniProtKB-KW"/>
</dbReference>
<dbReference type="InterPro" id="IPR050079">
    <property type="entry name" value="DEAD_box_RNA_helicase"/>
</dbReference>
<keyword evidence="9" id="KW-0051">Antiviral defense</keyword>
<dbReference type="InterPro" id="IPR011545">
    <property type="entry name" value="DEAD/DEAH_box_helicase_dom"/>
</dbReference>
<keyword evidence="3" id="KW-0540">Nuclease</keyword>
<dbReference type="PANTHER" id="PTHR47959:SF16">
    <property type="entry name" value="CRISPR-ASSOCIATED NUCLEASE_HELICASE CAS3-RELATED"/>
    <property type="match status" value="1"/>
</dbReference>
<reference evidence="11 12" key="1">
    <citation type="submission" date="2016-11" db="EMBL/GenBank/DDBJ databases">
        <authorList>
            <person name="Jaros S."/>
            <person name="Januszkiewicz K."/>
            <person name="Wedrychowicz H."/>
        </authorList>
    </citation>
    <scope>NUCLEOTIDE SEQUENCE [LARGE SCALE GENOMIC DNA]</scope>
    <source>
        <strain evidence="11 12">DSM 3090</strain>
    </source>
</reference>
<dbReference type="GO" id="GO:0016787">
    <property type="term" value="F:hydrolase activity"/>
    <property type="evidence" value="ECO:0007669"/>
    <property type="project" value="UniProtKB-KW"/>
</dbReference>
<evidence type="ECO:0000259" key="10">
    <source>
        <dbReference type="PROSITE" id="PS51643"/>
    </source>
</evidence>
<sequence>MLCILIINFKARWLYKHLALLINQKGEMCMIYAKSEPTETLREHTDALREECEVLKTSYGDKICSIVDIEIEEFWRMLDIIIEFHDLGKTYTPFQNAIRKKIGEEEITTEFENDIFHNYISPAFLMCSKLGINKELNKCVVQSIGYHHERNVIIDKSLKDKILQILNNDIYTKIGELKEEFKPKYVIKEENFNCRYFNDMENRILPKDDNYILYIMLKGLTHRLDYAASAHEKVELNSNENVGEYTEKFILAQYKELREVQKYAKKNREKNLVLIASTGMGKTETALIWINNDKAFFTLPLRVSINALFDRVSKEDIKYNYAGLLHSTSMDYMSDNDYTGYEEIASQSRLMSTKLTFSTIDQIFKFPFLYAGYEREYATLAYSKVVIDEMQAYSPEICAVLIKGIEMIHKIGGRFMIMTATMPQIYIDELKRRKVLDNNFEPSVYNTKVIRHNICLKNESIEENIKDIIKQGQSSKVLIIVNTVNRAVEIYDNICREAISLNINVDTNMLHSMYIQEHRSILEKNIKEFAKSNESGIWITTQLVEASLDIDFDVLHTDESTLDSMFQRFGRCNRKGLKSIENPNVYIYLKNVTGIGTIYDEGIVENGIELLNTEIKHNGVEDTLKISEDIKVKLVKILYSKDSLKGTKFHKKFNKALEVLDNITSYELSKNDAQRILRDIEAYTVIPRMIFDSIRDNILQEYIDVQGKLDKEYGKKVKNKSLISTLKKEKASIKSRILKKTVSIPKYRLKSDSITQCNIKGCEDIMIFEKKYDFDENKYYGKGVCIEKELSPFL</sequence>
<dbReference type="PANTHER" id="PTHR47959">
    <property type="entry name" value="ATP-DEPENDENT RNA HELICASE RHLE-RELATED"/>
    <property type="match status" value="1"/>
</dbReference>
<evidence type="ECO:0000256" key="6">
    <source>
        <dbReference type="ARBA" id="ARBA00022801"/>
    </source>
</evidence>
<dbReference type="InterPro" id="IPR038257">
    <property type="entry name" value="CRISPR-assoc_Cas3_HD_sf"/>
</dbReference>
<evidence type="ECO:0000256" key="5">
    <source>
        <dbReference type="ARBA" id="ARBA00022741"/>
    </source>
</evidence>
<evidence type="ECO:0000256" key="7">
    <source>
        <dbReference type="ARBA" id="ARBA00022806"/>
    </source>
</evidence>
<gene>
    <name evidence="11" type="ORF">SAMN02745248_01764</name>
</gene>
<evidence type="ECO:0000313" key="11">
    <source>
        <dbReference type="EMBL" id="SHK10258.1"/>
    </source>
</evidence>
<evidence type="ECO:0000256" key="2">
    <source>
        <dbReference type="ARBA" id="ARBA00009046"/>
    </source>
</evidence>
<keyword evidence="7 11" id="KW-0347">Helicase</keyword>
<dbReference type="GO" id="GO:0004519">
    <property type="term" value="F:endonuclease activity"/>
    <property type="evidence" value="ECO:0007669"/>
    <property type="project" value="UniProtKB-KW"/>
</dbReference>
<name>A0A1M6PQX2_9CLOT</name>
<comment type="similarity">
    <text evidence="2">In the central section; belongs to the CRISPR-associated helicase Cas3 family.</text>
</comment>
<evidence type="ECO:0000313" key="12">
    <source>
        <dbReference type="Proteomes" id="UP000183952"/>
    </source>
</evidence>
<dbReference type="InterPro" id="IPR014001">
    <property type="entry name" value="Helicase_ATP-bd"/>
</dbReference>
<accession>A0A1M6PQX2</accession>
<dbReference type="SUPFAM" id="SSF52540">
    <property type="entry name" value="P-loop containing nucleoside triphosphate hydrolases"/>
    <property type="match status" value="1"/>
</dbReference>
<dbReference type="AlphaFoldDB" id="A0A1M6PQX2"/>
<keyword evidence="5" id="KW-0547">Nucleotide-binding</keyword>
<dbReference type="Pfam" id="PF00270">
    <property type="entry name" value="DEAD"/>
    <property type="match status" value="1"/>
</dbReference>
<keyword evidence="4" id="KW-0479">Metal-binding</keyword>
<dbReference type="GO" id="GO:0046872">
    <property type="term" value="F:metal ion binding"/>
    <property type="evidence" value="ECO:0007669"/>
    <property type="project" value="UniProtKB-KW"/>
</dbReference>
<feature type="domain" description="HD Cas3-type" evidence="10">
    <location>
        <begin position="34"/>
        <end position="227"/>
    </location>
</feature>
<dbReference type="STRING" id="1121331.SAMN02745248_01764"/>
<dbReference type="SMART" id="SM00487">
    <property type="entry name" value="DEXDc"/>
    <property type="match status" value="1"/>
</dbReference>
<organism evidence="11 12">
    <name type="scientific">Hathewaya proteolytica DSM 3090</name>
    <dbReference type="NCBI Taxonomy" id="1121331"/>
    <lineage>
        <taxon>Bacteria</taxon>
        <taxon>Bacillati</taxon>
        <taxon>Bacillota</taxon>
        <taxon>Clostridia</taxon>
        <taxon>Eubacteriales</taxon>
        <taxon>Clostridiaceae</taxon>
        <taxon>Hathewaya</taxon>
    </lineage>
</organism>